<reference evidence="2 3" key="1">
    <citation type="journal article" date="2020" name="Cell">
        <title>Large-Scale Comparative Analyses of Tick Genomes Elucidate Their Genetic Diversity and Vector Capacities.</title>
        <authorList>
            <consortium name="Tick Genome and Microbiome Consortium (TIGMIC)"/>
            <person name="Jia N."/>
            <person name="Wang J."/>
            <person name="Shi W."/>
            <person name="Du L."/>
            <person name="Sun Y."/>
            <person name="Zhan W."/>
            <person name="Jiang J.F."/>
            <person name="Wang Q."/>
            <person name="Zhang B."/>
            <person name="Ji P."/>
            <person name="Bell-Sakyi L."/>
            <person name="Cui X.M."/>
            <person name="Yuan T.T."/>
            <person name="Jiang B.G."/>
            <person name="Yang W.F."/>
            <person name="Lam T.T."/>
            <person name="Chang Q.C."/>
            <person name="Ding S.J."/>
            <person name="Wang X.J."/>
            <person name="Zhu J.G."/>
            <person name="Ruan X.D."/>
            <person name="Zhao L."/>
            <person name="Wei J.T."/>
            <person name="Ye R.Z."/>
            <person name="Que T.C."/>
            <person name="Du C.H."/>
            <person name="Zhou Y.H."/>
            <person name="Cheng J.X."/>
            <person name="Dai P.F."/>
            <person name="Guo W.B."/>
            <person name="Han X.H."/>
            <person name="Huang E.J."/>
            <person name="Li L.F."/>
            <person name="Wei W."/>
            <person name="Gao Y.C."/>
            <person name="Liu J.Z."/>
            <person name="Shao H.Z."/>
            <person name="Wang X."/>
            <person name="Wang C.C."/>
            <person name="Yang T.C."/>
            <person name="Huo Q.B."/>
            <person name="Li W."/>
            <person name="Chen H.Y."/>
            <person name="Chen S.E."/>
            <person name="Zhou L.G."/>
            <person name="Ni X.B."/>
            <person name="Tian J.H."/>
            <person name="Sheng Y."/>
            <person name="Liu T."/>
            <person name="Pan Y.S."/>
            <person name="Xia L.Y."/>
            <person name="Li J."/>
            <person name="Zhao F."/>
            <person name="Cao W.C."/>
        </authorList>
    </citation>
    <scope>NUCLEOTIDE SEQUENCE [LARGE SCALE GENOMIC DNA]</scope>
    <source>
        <strain evidence="2">HaeL-2018</strain>
    </source>
</reference>
<organism evidence="2 3">
    <name type="scientific">Haemaphysalis longicornis</name>
    <name type="common">Bush tick</name>
    <dbReference type="NCBI Taxonomy" id="44386"/>
    <lineage>
        <taxon>Eukaryota</taxon>
        <taxon>Metazoa</taxon>
        <taxon>Ecdysozoa</taxon>
        <taxon>Arthropoda</taxon>
        <taxon>Chelicerata</taxon>
        <taxon>Arachnida</taxon>
        <taxon>Acari</taxon>
        <taxon>Parasitiformes</taxon>
        <taxon>Ixodida</taxon>
        <taxon>Ixodoidea</taxon>
        <taxon>Ixodidae</taxon>
        <taxon>Haemaphysalinae</taxon>
        <taxon>Haemaphysalis</taxon>
    </lineage>
</organism>
<comment type="caution">
    <text evidence="2">The sequence shown here is derived from an EMBL/GenBank/DDBJ whole genome shotgun (WGS) entry which is preliminary data.</text>
</comment>
<dbReference type="EMBL" id="JABSTR010001040">
    <property type="protein sequence ID" value="KAH9383311.1"/>
    <property type="molecule type" value="Genomic_DNA"/>
</dbReference>
<evidence type="ECO:0000313" key="2">
    <source>
        <dbReference type="EMBL" id="KAH9383311.1"/>
    </source>
</evidence>
<proteinExistence type="predicted"/>
<accession>A0A9J6GY22</accession>
<protein>
    <submittedName>
        <fullName evidence="2">Uncharacterized protein</fullName>
    </submittedName>
</protein>
<feature type="region of interest" description="Disordered" evidence="1">
    <location>
        <begin position="1"/>
        <end position="43"/>
    </location>
</feature>
<keyword evidence="3" id="KW-1185">Reference proteome</keyword>
<gene>
    <name evidence="2" type="ORF">HPB48_024431</name>
</gene>
<evidence type="ECO:0000313" key="3">
    <source>
        <dbReference type="Proteomes" id="UP000821853"/>
    </source>
</evidence>
<dbReference type="AlphaFoldDB" id="A0A9J6GY22"/>
<dbReference type="VEuPathDB" id="VectorBase:HLOH_042636"/>
<evidence type="ECO:0000256" key="1">
    <source>
        <dbReference type="SAM" id="MobiDB-lite"/>
    </source>
</evidence>
<dbReference type="Proteomes" id="UP000821853">
    <property type="component" value="Unassembled WGS sequence"/>
</dbReference>
<name>A0A9J6GY22_HAELO</name>
<sequence>MAIAAEAQGPADDAHFGGDHRQTTTRQQSHNSHNDDDDSRSTQIHLDGSTEVTDTVSFTCFWQVGNNANDGRAVSFGVLFRRTTERSSPCASLLCHRRWRTSLAPDVTGDVGLPPIGSAMRSKKQVERLRDWPLVPEVDVRAGVVQNDSKTIQNYTFLLLC</sequence>
<feature type="compositionally biased region" description="Basic and acidic residues" evidence="1">
    <location>
        <begin position="12"/>
        <end position="22"/>
    </location>
</feature>